<dbReference type="Pfam" id="PF00436">
    <property type="entry name" value="SSB"/>
    <property type="match status" value="2"/>
</dbReference>
<dbReference type="GO" id="GO:0003697">
    <property type="term" value="F:single-stranded DNA binding"/>
    <property type="evidence" value="ECO:0007669"/>
    <property type="project" value="UniProtKB-UniRule"/>
</dbReference>
<dbReference type="HAMAP" id="MF_00984">
    <property type="entry name" value="SSB"/>
    <property type="match status" value="1"/>
</dbReference>
<dbReference type="CDD" id="cd04496">
    <property type="entry name" value="SSB_OBF"/>
    <property type="match status" value="2"/>
</dbReference>
<protein>
    <recommendedName>
        <fullName evidence="2 3">Single-stranded DNA-binding protein</fullName>
        <shortName evidence="2">SSB</shortName>
    </recommendedName>
</protein>
<feature type="short sequence motif" description="Important for interaction with partner proteins" evidence="2">
    <location>
        <begin position="299"/>
        <end position="304"/>
    </location>
</feature>
<dbReference type="InterPro" id="IPR011344">
    <property type="entry name" value="ssDNA-bd"/>
</dbReference>
<feature type="region of interest" description="Disordered" evidence="4">
    <location>
        <begin position="231"/>
        <end position="304"/>
    </location>
</feature>
<dbReference type="OrthoDB" id="9809878at2"/>
<comment type="caution">
    <text evidence="5">The sequence shown here is derived from an EMBL/GenBank/DDBJ whole genome shotgun (WGS) entry which is preliminary data.</text>
</comment>
<keyword evidence="2" id="KW-0235">DNA replication</keyword>
<dbReference type="PANTHER" id="PTHR10302">
    <property type="entry name" value="SINGLE-STRANDED DNA-BINDING PROTEIN"/>
    <property type="match status" value="1"/>
</dbReference>
<keyword evidence="6" id="KW-1185">Reference proteome</keyword>
<dbReference type="Gene3D" id="2.40.50.140">
    <property type="entry name" value="Nucleic acid-binding proteins"/>
    <property type="match status" value="2"/>
</dbReference>
<evidence type="ECO:0000256" key="4">
    <source>
        <dbReference type="SAM" id="MobiDB-lite"/>
    </source>
</evidence>
<keyword evidence="2" id="KW-0234">DNA repair</keyword>
<evidence type="ECO:0000256" key="2">
    <source>
        <dbReference type="HAMAP-Rule" id="MF_00984"/>
    </source>
</evidence>
<name>A0A2I9E2R1_9DEIO</name>
<dbReference type="SUPFAM" id="SSF50249">
    <property type="entry name" value="Nucleic acid-binding proteins"/>
    <property type="match status" value="2"/>
</dbReference>
<dbReference type="GO" id="GO:0006260">
    <property type="term" value="P:DNA replication"/>
    <property type="evidence" value="ECO:0007669"/>
    <property type="project" value="UniProtKB-UniRule"/>
</dbReference>
<dbReference type="PROSITE" id="PS50935">
    <property type="entry name" value="SSB"/>
    <property type="match status" value="2"/>
</dbReference>
<dbReference type="InterPro" id="IPR000424">
    <property type="entry name" value="Primosome_PriB/ssb"/>
</dbReference>
<comment type="caution">
    <text evidence="2">Lacks conserved residue(s) required for the propagation of feature annotation.</text>
</comment>
<keyword evidence="1 2" id="KW-0238">DNA-binding</keyword>
<dbReference type="InterPro" id="IPR012340">
    <property type="entry name" value="NA-bd_OB-fold"/>
</dbReference>
<dbReference type="RefSeq" id="WP_103131395.1">
    <property type="nucleotide sequence ID" value="NZ_BFAG01000023.1"/>
</dbReference>
<sequence>MARGMNHVYLIGALARDPELRYTPSGVAVFEATVAGEDHLIGNDGRERKLPWYHRVSILGKPAEWQAEKGLKSGDPVMVEGSLDYSQWEAPEGGKRSMVKVKALRIEQLGYTPDLVQDAGGGVRMGSGMNEVIVIGNVTRDPELRYTPAGDAVLGLGLAVNETWNDRAGQKQEKTHWIDVTLWRDLAESMKDLKKGDPVLVQGRLVNEAWTDRDGNKRNSTKVEAARVEALSRGAGMTGSPAATPAGPRTQTARVEARPQQSGGYGASRAQAPARAATTGTRSGGLDIDQGLDDFPPEEEDLPF</sequence>
<keyword evidence="2" id="KW-0227">DNA damage</keyword>
<proteinExistence type="inferred from homology"/>
<keyword evidence="2" id="KW-0233">DNA recombination</keyword>
<dbReference type="NCBIfam" id="TIGR00621">
    <property type="entry name" value="ssb"/>
    <property type="match status" value="2"/>
</dbReference>
<organism evidence="5 6">
    <name type="scientific">Deinococcus aerius</name>
    <dbReference type="NCBI Taxonomy" id="200253"/>
    <lineage>
        <taxon>Bacteria</taxon>
        <taxon>Thermotogati</taxon>
        <taxon>Deinococcota</taxon>
        <taxon>Deinococci</taxon>
        <taxon>Deinococcales</taxon>
        <taxon>Deinococcaceae</taxon>
        <taxon>Deinococcus</taxon>
    </lineage>
</organism>
<dbReference type="GO" id="GO:0006310">
    <property type="term" value="P:DNA recombination"/>
    <property type="evidence" value="ECO:0007669"/>
    <property type="project" value="UniProtKB-UniRule"/>
</dbReference>
<evidence type="ECO:0000256" key="1">
    <source>
        <dbReference type="ARBA" id="ARBA00023125"/>
    </source>
</evidence>
<feature type="compositionally biased region" description="Acidic residues" evidence="4">
    <location>
        <begin position="290"/>
        <end position="304"/>
    </location>
</feature>
<dbReference type="GO" id="GO:0006281">
    <property type="term" value="P:DNA repair"/>
    <property type="evidence" value="ECO:0007669"/>
    <property type="project" value="UniProtKB-UniRule"/>
</dbReference>
<gene>
    <name evidence="5" type="ORF">DAERI_230006</name>
</gene>
<dbReference type="PANTHER" id="PTHR10302:SF27">
    <property type="entry name" value="SINGLE-STRANDED DNA-BINDING PROTEIN"/>
    <property type="match status" value="1"/>
</dbReference>
<dbReference type="Proteomes" id="UP000236569">
    <property type="component" value="Unassembled WGS sequence"/>
</dbReference>
<evidence type="ECO:0000313" key="6">
    <source>
        <dbReference type="Proteomes" id="UP000236569"/>
    </source>
</evidence>
<evidence type="ECO:0000256" key="3">
    <source>
        <dbReference type="RuleBase" id="RU000524"/>
    </source>
</evidence>
<dbReference type="GO" id="GO:0009295">
    <property type="term" value="C:nucleoid"/>
    <property type="evidence" value="ECO:0007669"/>
    <property type="project" value="TreeGrafter"/>
</dbReference>
<feature type="compositionally biased region" description="Low complexity" evidence="4">
    <location>
        <begin position="267"/>
        <end position="285"/>
    </location>
</feature>
<dbReference type="EMBL" id="BFAG01000023">
    <property type="protein sequence ID" value="GBF08115.1"/>
    <property type="molecule type" value="Genomic_DNA"/>
</dbReference>
<reference evidence="6" key="1">
    <citation type="submission" date="2018-01" db="EMBL/GenBank/DDBJ databases">
        <title>Draft Genome Sequence of the Radioresistant Bacterium Deinococcus aerius TR0125, Isolated from the Higher Atmosphere above Japan.</title>
        <authorList>
            <person name="Satoh K."/>
            <person name="Arai H."/>
            <person name="Sanzen T."/>
            <person name="Kawaguchi Y."/>
            <person name="Hayashi H."/>
            <person name="Yokobori S."/>
            <person name="Yamagishi A."/>
            <person name="Oono Y."/>
            <person name="Narumi I."/>
        </authorList>
    </citation>
    <scope>NUCLEOTIDE SEQUENCE [LARGE SCALE GENOMIC DNA]</scope>
    <source>
        <strain evidence="6">TR0125</strain>
    </source>
</reference>
<dbReference type="AlphaFoldDB" id="A0A2I9E2R1"/>
<accession>A0A2I9E2R1</accession>
<comment type="function">
    <text evidence="2">Plays an important role in DNA replication, recombination and repair. Binds to ssDNA and to an array of partner proteins to recruit them to their sites of action during DNA metabolism.</text>
</comment>
<evidence type="ECO:0000313" key="5">
    <source>
        <dbReference type="EMBL" id="GBF08115.1"/>
    </source>
</evidence>